<accession>A0ABU2JJT6</accession>
<evidence type="ECO:0000313" key="1">
    <source>
        <dbReference type="EMBL" id="MDT0265244.1"/>
    </source>
</evidence>
<dbReference type="RefSeq" id="WP_311664403.1">
    <property type="nucleotide sequence ID" value="NZ_JAVREO010000002.1"/>
</dbReference>
<organism evidence="1 2">
    <name type="scientific">Streptomyces chisholmiae</name>
    <dbReference type="NCBI Taxonomy" id="3075540"/>
    <lineage>
        <taxon>Bacteria</taxon>
        <taxon>Bacillati</taxon>
        <taxon>Actinomycetota</taxon>
        <taxon>Actinomycetes</taxon>
        <taxon>Kitasatosporales</taxon>
        <taxon>Streptomycetaceae</taxon>
        <taxon>Streptomyces</taxon>
    </lineage>
</organism>
<keyword evidence="2" id="KW-1185">Reference proteome</keyword>
<sequence>MGRVTATRRLAALLAERTPPSYALLRDALLGSGRMDGGELRPPGAWWCDWFPHGNGWRHFVTDYPEAAARAADFPTRLTRALEPVLAEADQPGDTTQTRWARWLVPLTEAARAEAEPAVALGRLAEGGQDGLTAAIVVLRELRGPAAVSPEEALHALLAADDGWRVWREHPGWWPELLARLP</sequence>
<evidence type="ECO:0000313" key="2">
    <source>
        <dbReference type="Proteomes" id="UP001183410"/>
    </source>
</evidence>
<comment type="caution">
    <text evidence="1">The sequence shown here is derived from an EMBL/GenBank/DDBJ whole genome shotgun (WGS) entry which is preliminary data.</text>
</comment>
<proteinExistence type="predicted"/>
<gene>
    <name evidence="1" type="ORF">RM844_02950</name>
</gene>
<protein>
    <submittedName>
        <fullName evidence="1">Uncharacterized protein</fullName>
    </submittedName>
</protein>
<dbReference type="Proteomes" id="UP001183410">
    <property type="component" value="Unassembled WGS sequence"/>
</dbReference>
<dbReference type="EMBL" id="JAVREO010000002">
    <property type="protein sequence ID" value="MDT0265244.1"/>
    <property type="molecule type" value="Genomic_DNA"/>
</dbReference>
<name>A0ABU2JJT6_9ACTN</name>
<reference evidence="2" key="1">
    <citation type="submission" date="2023-07" db="EMBL/GenBank/DDBJ databases">
        <title>30 novel species of actinomycetes from the DSMZ collection.</title>
        <authorList>
            <person name="Nouioui I."/>
        </authorList>
    </citation>
    <scope>NUCLEOTIDE SEQUENCE [LARGE SCALE GENOMIC DNA]</scope>
    <source>
        <strain evidence="2">DSM 44915</strain>
    </source>
</reference>